<dbReference type="AlphaFoldDB" id="A0AAX4HBA6"/>
<feature type="region of interest" description="Disordered" evidence="1">
    <location>
        <begin position="143"/>
        <end position="184"/>
    </location>
</feature>
<organism evidence="2 3">
    <name type="scientific">Australozyma saopauloensis</name>
    <dbReference type="NCBI Taxonomy" id="291208"/>
    <lineage>
        <taxon>Eukaryota</taxon>
        <taxon>Fungi</taxon>
        <taxon>Dikarya</taxon>
        <taxon>Ascomycota</taxon>
        <taxon>Saccharomycotina</taxon>
        <taxon>Pichiomycetes</taxon>
        <taxon>Metschnikowiaceae</taxon>
        <taxon>Australozyma</taxon>
    </lineage>
</organism>
<dbReference type="RefSeq" id="XP_062878063.1">
    <property type="nucleotide sequence ID" value="XM_063021993.1"/>
</dbReference>
<keyword evidence="3" id="KW-1185">Reference proteome</keyword>
<sequence length="380" mass="41204">MSTNDTEALMSSPKLRKQPPREVPSTPTSRTRRRAAALSPSNATADLVPVSPGMKRTNSGTLKSPDYRLNNKDVMSPGILATPRNSGYDSNDEKDTPHRSKFSRNPLFFSPKARIGDDNVPLKEDLNVISSQLKDKLSLALGSVQRKERNSISPNRLTFTESWSTNSADSPTRRKGSFAQSPPRNLQAASINLQTLQQSPCVYSNSPRHTQASSFGLQQSANFSSEQQPIKLPSPDETSAHSALLEAFSRSKKRQQSDSNEHANPFGISTPVLSSQQVLPFEVSENKPKPPPFQLPSISVAVPLNPKDDSEQDAVLSLMSLASPQGLKKSLHHSFNMPAGESATLSRSPSASVPVLPPIGGLIRKVDDDETDVEEGSSSD</sequence>
<evidence type="ECO:0000256" key="1">
    <source>
        <dbReference type="SAM" id="MobiDB-lite"/>
    </source>
</evidence>
<gene>
    <name evidence="2" type="ORF">PUMCH_003006</name>
</gene>
<name>A0AAX4HBA6_9ASCO</name>
<evidence type="ECO:0000313" key="3">
    <source>
        <dbReference type="Proteomes" id="UP001338582"/>
    </source>
</evidence>
<feature type="region of interest" description="Disordered" evidence="1">
    <location>
        <begin position="219"/>
        <end position="271"/>
    </location>
</feature>
<dbReference type="GeneID" id="88174070"/>
<dbReference type="Proteomes" id="UP001338582">
    <property type="component" value="Chromosome 3"/>
</dbReference>
<feature type="compositionally biased region" description="Polar residues" evidence="1">
    <location>
        <begin position="219"/>
        <end position="228"/>
    </location>
</feature>
<feature type="compositionally biased region" description="Polar residues" evidence="1">
    <location>
        <begin position="151"/>
        <end position="170"/>
    </location>
</feature>
<evidence type="ECO:0000313" key="2">
    <source>
        <dbReference type="EMBL" id="WPK25681.1"/>
    </source>
</evidence>
<dbReference type="EMBL" id="CP138896">
    <property type="protein sequence ID" value="WPK25681.1"/>
    <property type="molecule type" value="Genomic_DNA"/>
</dbReference>
<feature type="compositionally biased region" description="Acidic residues" evidence="1">
    <location>
        <begin position="368"/>
        <end position="380"/>
    </location>
</feature>
<dbReference type="KEGG" id="asau:88174070"/>
<reference evidence="2 3" key="1">
    <citation type="submission" date="2023-10" db="EMBL/GenBank/DDBJ databases">
        <title>Draft Genome Sequence of Candida saopaulonensis from a very Premature Infant with Sepsis.</title>
        <authorList>
            <person name="Ning Y."/>
            <person name="Dai R."/>
            <person name="Xiao M."/>
            <person name="Xu Y."/>
            <person name="Yan Q."/>
            <person name="Zhang L."/>
        </authorList>
    </citation>
    <scope>NUCLEOTIDE SEQUENCE [LARGE SCALE GENOMIC DNA]</scope>
    <source>
        <strain evidence="2 3">19XY460</strain>
    </source>
</reference>
<feature type="region of interest" description="Disordered" evidence="1">
    <location>
        <begin position="340"/>
        <end position="380"/>
    </location>
</feature>
<protein>
    <submittedName>
        <fullName evidence="2">Uncharacterized protein</fullName>
    </submittedName>
</protein>
<proteinExistence type="predicted"/>
<accession>A0AAX4HBA6</accession>
<feature type="region of interest" description="Disordered" evidence="1">
    <location>
        <begin position="1"/>
        <end position="105"/>
    </location>
</feature>